<evidence type="ECO:0000313" key="12">
    <source>
        <dbReference type="Proteomes" id="UP000262621"/>
    </source>
</evidence>
<keyword evidence="3" id="KW-1003">Cell membrane</keyword>
<evidence type="ECO:0000256" key="3">
    <source>
        <dbReference type="ARBA" id="ARBA00022475"/>
    </source>
</evidence>
<dbReference type="GO" id="GO:0043215">
    <property type="term" value="P:daunorubicin transport"/>
    <property type="evidence" value="ECO:0007669"/>
    <property type="project" value="InterPro"/>
</dbReference>
<dbReference type="NCBIfam" id="TIGR01188">
    <property type="entry name" value="drrA"/>
    <property type="match status" value="1"/>
</dbReference>
<dbReference type="GO" id="GO:0016887">
    <property type="term" value="F:ATP hydrolysis activity"/>
    <property type="evidence" value="ECO:0007669"/>
    <property type="project" value="InterPro"/>
</dbReference>
<dbReference type="GO" id="GO:1900753">
    <property type="term" value="P:doxorubicin transport"/>
    <property type="evidence" value="ECO:0007669"/>
    <property type="project" value="InterPro"/>
</dbReference>
<comment type="caution">
    <text evidence="11">The sequence shown here is derived from an EMBL/GenBank/DDBJ whole genome shotgun (WGS) entry which is preliminary data.</text>
</comment>
<dbReference type="InterPro" id="IPR003593">
    <property type="entry name" value="AAA+_ATPase"/>
</dbReference>
<accession>A0A372FSJ4</accession>
<evidence type="ECO:0000256" key="7">
    <source>
        <dbReference type="ARBA" id="ARBA00023136"/>
    </source>
</evidence>
<dbReference type="OrthoDB" id="9804819at2"/>
<evidence type="ECO:0000256" key="5">
    <source>
        <dbReference type="ARBA" id="ARBA00022840"/>
    </source>
</evidence>
<keyword evidence="6" id="KW-1278">Translocase</keyword>
<dbReference type="PROSITE" id="PS00211">
    <property type="entry name" value="ABC_TRANSPORTER_1"/>
    <property type="match status" value="1"/>
</dbReference>
<name>A0A372FSJ4_9ACTN</name>
<evidence type="ECO:0000256" key="9">
    <source>
        <dbReference type="ARBA" id="ARBA00049985"/>
    </source>
</evidence>
<dbReference type="SUPFAM" id="SSF52540">
    <property type="entry name" value="P-loop containing nucleoside triphosphate hydrolases"/>
    <property type="match status" value="1"/>
</dbReference>
<dbReference type="PANTHER" id="PTHR42711:SF19">
    <property type="entry name" value="DOXORUBICIN RESISTANCE ATP-BINDING PROTEIN DRRA"/>
    <property type="match status" value="1"/>
</dbReference>
<gene>
    <name evidence="11" type="ORF">D0Q02_26240</name>
</gene>
<keyword evidence="4" id="KW-0547">Nucleotide-binding</keyword>
<dbReference type="GO" id="GO:0005524">
    <property type="term" value="F:ATP binding"/>
    <property type="evidence" value="ECO:0007669"/>
    <property type="project" value="UniProtKB-KW"/>
</dbReference>
<organism evidence="11 12">
    <name type="scientific">Micromonospora craniellae</name>
    <dbReference type="NCBI Taxonomy" id="2294034"/>
    <lineage>
        <taxon>Bacteria</taxon>
        <taxon>Bacillati</taxon>
        <taxon>Actinomycetota</taxon>
        <taxon>Actinomycetes</taxon>
        <taxon>Micromonosporales</taxon>
        <taxon>Micromonosporaceae</taxon>
        <taxon>Micromonospora</taxon>
    </lineage>
</organism>
<dbReference type="Pfam" id="PF00005">
    <property type="entry name" value="ABC_tran"/>
    <property type="match status" value="1"/>
</dbReference>
<evidence type="ECO:0000256" key="2">
    <source>
        <dbReference type="ARBA" id="ARBA00022448"/>
    </source>
</evidence>
<keyword evidence="12" id="KW-1185">Reference proteome</keyword>
<dbReference type="EMBL" id="QVFU01000048">
    <property type="protein sequence ID" value="RFS43693.1"/>
    <property type="molecule type" value="Genomic_DNA"/>
</dbReference>
<evidence type="ECO:0000256" key="6">
    <source>
        <dbReference type="ARBA" id="ARBA00022967"/>
    </source>
</evidence>
<dbReference type="InterPro" id="IPR003439">
    <property type="entry name" value="ABC_transporter-like_ATP-bd"/>
</dbReference>
<dbReference type="PROSITE" id="PS50893">
    <property type="entry name" value="ABC_TRANSPORTER_2"/>
    <property type="match status" value="1"/>
</dbReference>
<keyword evidence="2" id="KW-0813">Transport</keyword>
<dbReference type="SMART" id="SM00382">
    <property type="entry name" value="AAA"/>
    <property type="match status" value="1"/>
</dbReference>
<dbReference type="Proteomes" id="UP000262621">
    <property type="component" value="Unassembled WGS sequence"/>
</dbReference>
<dbReference type="PANTHER" id="PTHR42711">
    <property type="entry name" value="ABC TRANSPORTER ATP-BINDING PROTEIN"/>
    <property type="match status" value="1"/>
</dbReference>
<evidence type="ECO:0000256" key="1">
    <source>
        <dbReference type="ARBA" id="ARBA00004413"/>
    </source>
</evidence>
<comment type="similarity">
    <text evidence="9">Belongs to the ABC transporter superfamily. Drug exporter-1 (DrugE1) (TC 3.A.1.105) family.</text>
</comment>
<keyword evidence="8" id="KW-0046">Antibiotic resistance</keyword>
<dbReference type="GO" id="GO:0005886">
    <property type="term" value="C:plasma membrane"/>
    <property type="evidence" value="ECO:0007669"/>
    <property type="project" value="UniProtKB-SubCell"/>
</dbReference>
<evidence type="ECO:0000256" key="4">
    <source>
        <dbReference type="ARBA" id="ARBA00022741"/>
    </source>
</evidence>
<feature type="domain" description="ABC transporter" evidence="10">
    <location>
        <begin position="17"/>
        <end position="247"/>
    </location>
</feature>
<sequence length="334" mass="35529">MSRTAGLSTQQTDSAAIEVTRLRKSYGEVRALDGVDLRVSAGSVFGVLGPNGAGKTTIVRTLATLVPPDSGEVRVLGHDVVREAGAIRDRIGLTGQYSSVDEELSGRDNLVLLSRLRGFSWGAARRRAEELLATFDLEDAAGRLVRTYSGGMRRRLDIASSMVVTPDLMFLDEPTTGLDPHSRNQVWELVRGMVGEGATVLLTTQYLDEADQLADRIAVVDHGRVIAEGTPVELKRSVGSSVLRVRLRDAAQREAAERTLTGALGTTVHAGAVPLELTAQASAEEDATRALAALTGAGVGLAEYAFGHATLDQVFLALTGHRADDSRTETEEAA</sequence>
<evidence type="ECO:0000256" key="8">
    <source>
        <dbReference type="ARBA" id="ARBA00023251"/>
    </source>
</evidence>
<keyword evidence="7" id="KW-0472">Membrane</keyword>
<dbReference type="GO" id="GO:0046677">
    <property type="term" value="P:response to antibiotic"/>
    <property type="evidence" value="ECO:0007669"/>
    <property type="project" value="UniProtKB-KW"/>
</dbReference>
<dbReference type="InterPro" id="IPR050763">
    <property type="entry name" value="ABC_transporter_ATP-binding"/>
</dbReference>
<dbReference type="FunFam" id="3.40.50.300:FF:000589">
    <property type="entry name" value="ABC transporter, ATP-binding subunit"/>
    <property type="match status" value="1"/>
</dbReference>
<reference evidence="11 12" key="1">
    <citation type="submission" date="2018-08" db="EMBL/GenBank/DDBJ databases">
        <title>Verrucosispora craniellae sp. nov., isolated from a marine sponge in the South China Sea.</title>
        <authorList>
            <person name="Li L."/>
            <person name="Lin H.W."/>
        </authorList>
    </citation>
    <scope>NUCLEOTIDE SEQUENCE [LARGE SCALE GENOMIC DNA]</scope>
    <source>
        <strain evidence="11 12">LHW63014</strain>
    </source>
</reference>
<dbReference type="InterPro" id="IPR027417">
    <property type="entry name" value="P-loop_NTPase"/>
</dbReference>
<dbReference type="InterPro" id="IPR005894">
    <property type="entry name" value="DrrA"/>
</dbReference>
<dbReference type="InterPro" id="IPR017871">
    <property type="entry name" value="ABC_transporter-like_CS"/>
</dbReference>
<dbReference type="Gene3D" id="3.40.50.300">
    <property type="entry name" value="P-loop containing nucleotide triphosphate hydrolases"/>
    <property type="match status" value="1"/>
</dbReference>
<evidence type="ECO:0000259" key="10">
    <source>
        <dbReference type="PROSITE" id="PS50893"/>
    </source>
</evidence>
<protein>
    <submittedName>
        <fullName evidence="11">ATP-binding cassette domain-containing protein</fullName>
    </submittedName>
</protein>
<comment type="subcellular location">
    <subcellularLocation>
        <location evidence="1">Cell membrane</location>
        <topology evidence="1">Peripheral membrane protein</topology>
        <orientation evidence="1">Cytoplasmic side</orientation>
    </subcellularLocation>
</comment>
<dbReference type="RefSeq" id="WP_117230673.1">
    <property type="nucleotide sequence ID" value="NZ_CP061725.1"/>
</dbReference>
<proteinExistence type="inferred from homology"/>
<keyword evidence="5 11" id="KW-0067">ATP-binding</keyword>
<evidence type="ECO:0000313" key="11">
    <source>
        <dbReference type="EMBL" id="RFS43693.1"/>
    </source>
</evidence>
<dbReference type="AlphaFoldDB" id="A0A372FSJ4"/>